<dbReference type="OrthoDB" id="203097at2759"/>
<dbReference type="EMBL" id="KZ270198">
    <property type="protein sequence ID" value="OZC06156.1"/>
    <property type="molecule type" value="Genomic_DNA"/>
</dbReference>
<keyword evidence="3" id="KW-1185">Reference proteome</keyword>
<organism evidence="2 3">
    <name type="scientific">Onchocerca flexuosa</name>
    <dbReference type="NCBI Taxonomy" id="387005"/>
    <lineage>
        <taxon>Eukaryota</taxon>
        <taxon>Metazoa</taxon>
        <taxon>Ecdysozoa</taxon>
        <taxon>Nematoda</taxon>
        <taxon>Chromadorea</taxon>
        <taxon>Rhabditida</taxon>
        <taxon>Spirurina</taxon>
        <taxon>Spiruromorpha</taxon>
        <taxon>Filarioidea</taxon>
        <taxon>Onchocercidae</taxon>
        <taxon>Onchocerca</taxon>
    </lineage>
</organism>
<accession>A0A238BMT2</accession>
<feature type="signal peptide" evidence="1">
    <location>
        <begin position="1"/>
        <end position="25"/>
    </location>
</feature>
<evidence type="ECO:0008006" key="4">
    <source>
        <dbReference type="Google" id="ProtNLM"/>
    </source>
</evidence>
<evidence type="ECO:0000313" key="3">
    <source>
        <dbReference type="Proteomes" id="UP000242913"/>
    </source>
</evidence>
<keyword evidence="1" id="KW-0732">Signal</keyword>
<name>A0A238BMT2_9BILA</name>
<dbReference type="AlphaFoldDB" id="A0A238BMT2"/>
<proteinExistence type="predicted"/>
<feature type="chain" id="PRO_5012556883" description="MSP domain-containing protein" evidence="1">
    <location>
        <begin position="26"/>
        <end position="76"/>
    </location>
</feature>
<dbReference type="Proteomes" id="UP000242913">
    <property type="component" value="Unassembled WGS sequence"/>
</dbReference>
<evidence type="ECO:0000256" key="1">
    <source>
        <dbReference type="SAM" id="SignalP"/>
    </source>
</evidence>
<sequence length="76" mass="8459">MASGKCPFLFLMRLILNMMVSVASSGMQSIARVRFDPPYIHDLIAGTNKTVKATFNVDTNRQEFGKLPPEKPFALV</sequence>
<evidence type="ECO:0000313" key="2">
    <source>
        <dbReference type="EMBL" id="OZC06156.1"/>
    </source>
</evidence>
<gene>
    <name evidence="2" type="ORF">X798_06863</name>
</gene>
<protein>
    <recommendedName>
        <fullName evidence="4">MSP domain-containing protein</fullName>
    </recommendedName>
</protein>
<reference evidence="2 3" key="1">
    <citation type="submission" date="2015-12" db="EMBL/GenBank/DDBJ databases">
        <title>Draft genome of the nematode, Onchocerca flexuosa.</title>
        <authorList>
            <person name="Mitreva M."/>
        </authorList>
    </citation>
    <scope>NUCLEOTIDE SEQUENCE [LARGE SCALE GENOMIC DNA]</scope>
    <source>
        <strain evidence="2">Red Deer</strain>
    </source>
</reference>